<organism evidence="1 2">
    <name type="scientific">Wickerhamomyces mucosus</name>
    <dbReference type="NCBI Taxonomy" id="1378264"/>
    <lineage>
        <taxon>Eukaryota</taxon>
        <taxon>Fungi</taxon>
        <taxon>Dikarya</taxon>
        <taxon>Ascomycota</taxon>
        <taxon>Saccharomycotina</taxon>
        <taxon>Saccharomycetes</taxon>
        <taxon>Phaffomycetales</taxon>
        <taxon>Wickerhamomycetaceae</taxon>
        <taxon>Wickerhamomyces</taxon>
    </lineage>
</organism>
<dbReference type="GO" id="GO:0005634">
    <property type="term" value="C:nucleus"/>
    <property type="evidence" value="ECO:0007669"/>
    <property type="project" value="TreeGrafter"/>
</dbReference>
<gene>
    <name evidence="1" type="ORF">WICMUC_000373</name>
</gene>
<proteinExistence type="predicted"/>
<name>A0A9P8PXT2_9ASCO</name>
<dbReference type="GO" id="GO:0043161">
    <property type="term" value="P:proteasome-mediated ubiquitin-dependent protein catabolic process"/>
    <property type="evidence" value="ECO:0007669"/>
    <property type="project" value="TreeGrafter"/>
</dbReference>
<dbReference type="EMBL" id="JAEUBF010000131">
    <property type="protein sequence ID" value="KAH3680306.1"/>
    <property type="molecule type" value="Genomic_DNA"/>
</dbReference>
<dbReference type="Proteomes" id="UP000769528">
    <property type="component" value="Unassembled WGS sequence"/>
</dbReference>
<dbReference type="GO" id="GO:0006513">
    <property type="term" value="P:protein monoubiquitination"/>
    <property type="evidence" value="ECO:0007669"/>
    <property type="project" value="TreeGrafter"/>
</dbReference>
<protein>
    <recommendedName>
        <fullName evidence="3">Ubiquitin-conjugating enzyme E2-binding protein</fullName>
    </recommendedName>
</protein>
<dbReference type="GO" id="GO:0051865">
    <property type="term" value="P:protein autoubiquitination"/>
    <property type="evidence" value="ECO:0007669"/>
    <property type="project" value="TreeGrafter"/>
</dbReference>
<dbReference type="PANTHER" id="PTHR31531:SF2">
    <property type="entry name" value="E3 UBIQUITIN-PROTEIN LIGASE E3D"/>
    <property type="match status" value="1"/>
</dbReference>
<sequence length="355" mass="41082">MNYYVESLSRIGTVSIAFEFQNSIGPIELPSKILLIDEKLIKLQFPNNDTGYFIPLSSTVSSIPQNCSTIRNNTLLIKLPSSNQTIDRSKNELMEIKSQWDSKYLSNLPNFIIRCVKCNTILIDSKNISKISEMPSELWAEMMDFWHCHKPNDNLSYPEHYNSIKPIENAILIGSYYISKNLKDFSQTILEKKSNKINQLNCFNCDNIVGEFDKSTSLDKIFKWEISINEEIFKPYQFIYSNLLENVNKNATRIIEFISKETSKKLLIWVFNIGVDFILSGGFNSQINQDSLKVYYTTNEENIIQERNNRGEIETVFVLEKILTSTINRLDEINKNLPTSLKTMGKNWNLALLMK</sequence>
<reference evidence="1" key="1">
    <citation type="journal article" date="2021" name="Open Biol.">
        <title>Shared evolutionary footprints suggest mitochondrial oxidative damage underlies multiple complex I losses in fungi.</title>
        <authorList>
            <person name="Schikora-Tamarit M.A."/>
            <person name="Marcet-Houben M."/>
            <person name="Nosek J."/>
            <person name="Gabaldon T."/>
        </authorList>
    </citation>
    <scope>NUCLEOTIDE SEQUENCE</scope>
    <source>
        <strain evidence="1">CBS6341</strain>
    </source>
</reference>
<dbReference type="GO" id="GO:0061630">
    <property type="term" value="F:ubiquitin protein ligase activity"/>
    <property type="evidence" value="ECO:0007669"/>
    <property type="project" value="TreeGrafter"/>
</dbReference>
<dbReference type="GO" id="GO:0000151">
    <property type="term" value="C:ubiquitin ligase complex"/>
    <property type="evidence" value="ECO:0007669"/>
    <property type="project" value="TreeGrafter"/>
</dbReference>
<evidence type="ECO:0000313" key="2">
    <source>
        <dbReference type="Proteomes" id="UP000769528"/>
    </source>
</evidence>
<dbReference type="InterPro" id="IPR019193">
    <property type="entry name" value="UBQ-conj_enz_E2-bd_prot"/>
</dbReference>
<accession>A0A9P8PXT2</accession>
<dbReference type="PANTHER" id="PTHR31531">
    <property type="entry name" value="E3 UBIQUITIN-PROTEIN LIGASE E3D FAMILY MEMBER"/>
    <property type="match status" value="1"/>
</dbReference>
<dbReference type="Pfam" id="PF09814">
    <property type="entry name" value="HECT_2"/>
    <property type="match status" value="1"/>
</dbReference>
<reference evidence="1" key="2">
    <citation type="submission" date="2021-01" db="EMBL/GenBank/DDBJ databases">
        <authorList>
            <person name="Schikora-Tamarit M.A."/>
        </authorList>
    </citation>
    <scope>NUCLEOTIDE SEQUENCE</scope>
    <source>
        <strain evidence="1">CBS6341</strain>
    </source>
</reference>
<dbReference type="GO" id="GO:0005829">
    <property type="term" value="C:cytosol"/>
    <property type="evidence" value="ECO:0007669"/>
    <property type="project" value="TreeGrafter"/>
</dbReference>
<dbReference type="GO" id="GO:0030332">
    <property type="term" value="F:cyclin binding"/>
    <property type="evidence" value="ECO:0007669"/>
    <property type="project" value="TreeGrafter"/>
</dbReference>
<dbReference type="GO" id="GO:0000209">
    <property type="term" value="P:protein polyubiquitination"/>
    <property type="evidence" value="ECO:0007669"/>
    <property type="project" value="TreeGrafter"/>
</dbReference>
<dbReference type="GO" id="GO:0031624">
    <property type="term" value="F:ubiquitin conjugating enzyme binding"/>
    <property type="evidence" value="ECO:0007669"/>
    <property type="project" value="TreeGrafter"/>
</dbReference>
<dbReference type="OrthoDB" id="386949at2759"/>
<keyword evidence="2" id="KW-1185">Reference proteome</keyword>
<comment type="caution">
    <text evidence="1">The sequence shown here is derived from an EMBL/GenBank/DDBJ whole genome shotgun (WGS) entry which is preliminary data.</text>
</comment>
<evidence type="ECO:0008006" key="3">
    <source>
        <dbReference type="Google" id="ProtNLM"/>
    </source>
</evidence>
<dbReference type="AlphaFoldDB" id="A0A9P8PXT2"/>
<evidence type="ECO:0000313" key="1">
    <source>
        <dbReference type="EMBL" id="KAH3680306.1"/>
    </source>
</evidence>